<gene>
    <name evidence="14" type="ORF">AHMF7605_03035</name>
</gene>
<sequence>MTIRSKLTLQFAVIFSFILILFSVFIYVFVSLYQERDFQQNLKNRANIVAHVYLDANQVSQETYRKILRQYNQSLPYEIVNVYDNTGKLVFQEGEGRLPVSKEILSALQQNIEVMQLVQGRQLVGVPYFDAKNKKKYLVIASSIDANSRQQLRELRLILSFGCLIAVVIVLAAGWVFARQALRPITKVVQEVEKISASDLHLRLTDSVGKDELSHLAHTFNKMLDRLEQAFAMQKTFISNASHELRTPLTAMIGELEVALMKPRAAHEYERVLHATLNEAKLLTQLSNGLLQIAQASFDISKIELKKVRFDEVVFLASEEVKKRHRQAKIDINFENLPEDESKLFCKANESLLLIAFINVFENACKFSPPEGLISATIHVTPAQLQLRVQDRGVGIKNEDLQHVFVPFFRADNVRDISGHGIGLPLAEKIIKLHQGTIQINSALHVGTEVLISLPAAF</sequence>
<dbReference type="Gene3D" id="6.10.340.10">
    <property type="match status" value="1"/>
</dbReference>
<keyword evidence="6 11" id="KW-0812">Transmembrane</keyword>
<dbReference type="RefSeq" id="WP_106926324.1">
    <property type="nucleotide sequence ID" value="NZ_PYFT01000001.1"/>
</dbReference>
<dbReference type="PROSITE" id="PS50885">
    <property type="entry name" value="HAMP"/>
    <property type="match status" value="1"/>
</dbReference>
<evidence type="ECO:0000256" key="6">
    <source>
        <dbReference type="ARBA" id="ARBA00022692"/>
    </source>
</evidence>
<feature type="domain" description="HAMP" evidence="13">
    <location>
        <begin position="179"/>
        <end position="232"/>
    </location>
</feature>
<dbReference type="InterPro" id="IPR050428">
    <property type="entry name" value="TCS_sensor_his_kinase"/>
</dbReference>
<comment type="catalytic activity">
    <reaction evidence="1">
        <text>ATP + protein L-histidine = ADP + protein N-phospho-L-histidine.</text>
        <dbReference type="EC" id="2.7.13.3"/>
    </reaction>
</comment>
<protein>
    <recommendedName>
        <fullName evidence="3">histidine kinase</fullName>
        <ecNumber evidence="3">2.7.13.3</ecNumber>
    </recommendedName>
</protein>
<feature type="transmembrane region" description="Helical" evidence="11">
    <location>
        <begin position="12"/>
        <end position="33"/>
    </location>
</feature>
<dbReference type="InterPro" id="IPR036890">
    <property type="entry name" value="HATPase_C_sf"/>
</dbReference>
<dbReference type="InterPro" id="IPR003660">
    <property type="entry name" value="HAMP_dom"/>
</dbReference>
<evidence type="ECO:0000313" key="14">
    <source>
        <dbReference type="EMBL" id="PSR52571.1"/>
    </source>
</evidence>
<dbReference type="CDD" id="cd06225">
    <property type="entry name" value="HAMP"/>
    <property type="match status" value="1"/>
</dbReference>
<dbReference type="SMART" id="SM00388">
    <property type="entry name" value="HisKA"/>
    <property type="match status" value="1"/>
</dbReference>
<evidence type="ECO:0000313" key="15">
    <source>
        <dbReference type="Proteomes" id="UP000240357"/>
    </source>
</evidence>
<evidence type="ECO:0000259" key="12">
    <source>
        <dbReference type="PROSITE" id="PS50109"/>
    </source>
</evidence>
<reference evidence="14 15" key="1">
    <citation type="submission" date="2018-03" db="EMBL/GenBank/DDBJ databases">
        <title>Adhaeribacter sp. HMF7605 Genome sequencing and assembly.</title>
        <authorList>
            <person name="Kang H."/>
            <person name="Kang J."/>
            <person name="Cha I."/>
            <person name="Kim H."/>
            <person name="Joh K."/>
        </authorList>
    </citation>
    <scope>NUCLEOTIDE SEQUENCE [LARGE SCALE GENOMIC DNA]</scope>
    <source>
        <strain evidence="14 15">HMF7605</strain>
    </source>
</reference>
<dbReference type="GO" id="GO:0000155">
    <property type="term" value="F:phosphorelay sensor kinase activity"/>
    <property type="evidence" value="ECO:0007669"/>
    <property type="project" value="InterPro"/>
</dbReference>
<dbReference type="SUPFAM" id="SSF47384">
    <property type="entry name" value="Homodimeric domain of signal transducing histidine kinase"/>
    <property type="match status" value="1"/>
</dbReference>
<evidence type="ECO:0000256" key="2">
    <source>
        <dbReference type="ARBA" id="ARBA00004370"/>
    </source>
</evidence>
<dbReference type="Pfam" id="PF00512">
    <property type="entry name" value="HisKA"/>
    <property type="match status" value="1"/>
</dbReference>
<dbReference type="CDD" id="cd00082">
    <property type="entry name" value="HisKA"/>
    <property type="match status" value="1"/>
</dbReference>
<dbReference type="PRINTS" id="PR00344">
    <property type="entry name" value="BCTRLSENSOR"/>
</dbReference>
<dbReference type="Pfam" id="PF02518">
    <property type="entry name" value="HATPase_c"/>
    <property type="match status" value="1"/>
</dbReference>
<evidence type="ECO:0000256" key="3">
    <source>
        <dbReference type="ARBA" id="ARBA00012438"/>
    </source>
</evidence>
<feature type="transmembrane region" description="Helical" evidence="11">
    <location>
        <begin position="157"/>
        <end position="178"/>
    </location>
</feature>
<evidence type="ECO:0000256" key="10">
    <source>
        <dbReference type="ARBA" id="ARBA00023136"/>
    </source>
</evidence>
<dbReference type="Proteomes" id="UP000240357">
    <property type="component" value="Unassembled WGS sequence"/>
</dbReference>
<dbReference type="AlphaFoldDB" id="A0A2T2YAL1"/>
<evidence type="ECO:0000256" key="9">
    <source>
        <dbReference type="ARBA" id="ARBA00023012"/>
    </source>
</evidence>
<evidence type="ECO:0000256" key="4">
    <source>
        <dbReference type="ARBA" id="ARBA00022553"/>
    </source>
</evidence>
<organism evidence="14 15">
    <name type="scientific">Adhaeribacter arboris</name>
    <dbReference type="NCBI Taxonomy" id="2072846"/>
    <lineage>
        <taxon>Bacteria</taxon>
        <taxon>Pseudomonadati</taxon>
        <taxon>Bacteroidota</taxon>
        <taxon>Cytophagia</taxon>
        <taxon>Cytophagales</taxon>
        <taxon>Hymenobacteraceae</taxon>
        <taxon>Adhaeribacter</taxon>
    </lineage>
</organism>
<proteinExistence type="predicted"/>
<dbReference type="InterPro" id="IPR004358">
    <property type="entry name" value="Sig_transdc_His_kin-like_C"/>
</dbReference>
<accession>A0A2T2YAL1</accession>
<dbReference type="PROSITE" id="PS50109">
    <property type="entry name" value="HIS_KIN"/>
    <property type="match status" value="1"/>
</dbReference>
<evidence type="ECO:0000256" key="1">
    <source>
        <dbReference type="ARBA" id="ARBA00000085"/>
    </source>
</evidence>
<dbReference type="Pfam" id="PF00672">
    <property type="entry name" value="HAMP"/>
    <property type="match status" value="1"/>
</dbReference>
<dbReference type="PANTHER" id="PTHR45436:SF5">
    <property type="entry name" value="SENSOR HISTIDINE KINASE TRCS"/>
    <property type="match status" value="1"/>
</dbReference>
<dbReference type="SMART" id="SM00304">
    <property type="entry name" value="HAMP"/>
    <property type="match status" value="1"/>
</dbReference>
<keyword evidence="10 11" id="KW-0472">Membrane</keyword>
<comment type="subcellular location">
    <subcellularLocation>
        <location evidence="2">Membrane</location>
    </subcellularLocation>
</comment>
<dbReference type="GO" id="GO:0005886">
    <property type="term" value="C:plasma membrane"/>
    <property type="evidence" value="ECO:0007669"/>
    <property type="project" value="TreeGrafter"/>
</dbReference>
<evidence type="ECO:0000256" key="11">
    <source>
        <dbReference type="SAM" id="Phobius"/>
    </source>
</evidence>
<keyword evidence="15" id="KW-1185">Reference proteome</keyword>
<dbReference type="InterPro" id="IPR003594">
    <property type="entry name" value="HATPase_dom"/>
</dbReference>
<dbReference type="Gene3D" id="3.30.565.10">
    <property type="entry name" value="Histidine kinase-like ATPase, C-terminal domain"/>
    <property type="match status" value="1"/>
</dbReference>
<dbReference type="OrthoDB" id="594725at2"/>
<dbReference type="InterPro" id="IPR036097">
    <property type="entry name" value="HisK_dim/P_sf"/>
</dbReference>
<dbReference type="SUPFAM" id="SSF158472">
    <property type="entry name" value="HAMP domain-like"/>
    <property type="match status" value="1"/>
</dbReference>
<dbReference type="Gene3D" id="1.10.287.130">
    <property type="match status" value="1"/>
</dbReference>
<dbReference type="PANTHER" id="PTHR45436">
    <property type="entry name" value="SENSOR HISTIDINE KINASE YKOH"/>
    <property type="match status" value="1"/>
</dbReference>
<evidence type="ECO:0000256" key="7">
    <source>
        <dbReference type="ARBA" id="ARBA00022777"/>
    </source>
</evidence>
<dbReference type="EMBL" id="PYFT01000001">
    <property type="protein sequence ID" value="PSR52571.1"/>
    <property type="molecule type" value="Genomic_DNA"/>
</dbReference>
<evidence type="ECO:0000259" key="13">
    <source>
        <dbReference type="PROSITE" id="PS50885"/>
    </source>
</evidence>
<keyword evidence="4" id="KW-0597">Phosphoprotein</keyword>
<keyword evidence="8 11" id="KW-1133">Transmembrane helix</keyword>
<feature type="domain" description="Histidine kinase" evidence="12">
    <location>
        <begin position="240"/>
        <end position="458"/>
    </location>
</feature>
<dbReference type="SUPFAM" id="SSF55874">
    <property type="entry name" value="ATPase domain of HSP90 chaperone/DNA topoisomerase II/histidine kinase"/>
    <property type="match status" value="1"/>
</dbReference>
<dbReference type="InterPro" id="IPR003661">
    <property type="entry name" value="HisK_dim/P_dom"/>
</dbReference>
<dbReference type="SMART" id="SM00387">
    <property type="entry name" value="HATPase_c"/>
    <property type="match status" value="1"/>
</dbReference>
<comment type="caution">
    <text evidence="14">The sequence shown here is derived from an EMBL/GenBank/DDBJ whole genome shotgun (WGS) entry which is preliminary data.</text>
</comment>
<dbReference type="InterPro" id="IPR005467">
    <property type="entry name" value="His_kinase_dom"/>
</dbReference>
<keyword evidence="5" id="KW-0808">Transferase</keyword>
<evidence type="ECO:0000256" key="5">
    <source>
        <dbReference type="ARBA" id="ARBA00022679"/>
    </source>
</evidence>
<keyword evidence="9" id="KW-0902">Two-component regulatory system</keyword>
<evidence type="ECO:0000256" key="8">
    <source>
        <dbReference type="ARBA" id="ARBA00022989"/>
    </source>
</evidence>
<name>A0A2T2YAL1_9BACT</name>
<keyword evidence="7 14" id="KW-0418">Kinase</keyword>
<dbReference type="EC" id="2.7.13.3" evidence="3"/>